<evidence type="ECO:0000313" key="3">
    <source>
        <dbReference type="EMBL" id="KAK7045877.1"/>
    </source>
</evidence>
<dbReference type="CDD" id="cd23416">
    <property type="entry name" value="beta-trefoil_Ricin_MOA-like"/>
    <property type="match status" value="1"/>
</dbReference>
<feature type="domain" description="Ricin B lectin" evidence="1">
    <location>
        <begin position="55"/>
        <end position="162"/>
    </location>
</feature>
<dbReference type="InterPro" id="IPR040600">
    <property type="entry name" value="Agglutinin_C"/>
</dbReference>
<evidence type="ECO:0000259" key="1">
    <source>
        <dbReference type="Pfam" id="PF14200"/>
    </source>
</evidence>
<protein>
    <recommendedName>
        <fullName evidence="5">Ricin B lectin domain-containing protein</fullName>
    </recommendedName>
</protein>
<dbReference type="Gene3D" id="2.80.10.50">
    <property type="match status" value="1"/>
</dbReference>
<name>A0AAW0D300_9AGAR</name>
<dbReference type="InterPro" id="IPR035992">
    <property type="entry name" value="Ricin_B-like_lectins"/>
</dbReference>
<organism evidence="3 4">
    <name type="scientific">Paramarasmius palmivorus</name>
    <dbReference type="NCBI Taxonomy" id="297713"/>
    <lineage>
        <taxon>Eukaryota</taxon>
        <taxon>Fungi</taxon>
        <taxon>Dikarya</taxon>
        <taxon>Basidiomycota</taxon>
        <taxon>Agaricomycotina</taxon>
        <taxon>Agaricomycetes</taxon>
        <taxon>Agaricomycetidae</taxon>
        <taxon>Agaricales</taxon>
        <taxon>Marasmiineae</taxon>
        <taxon>Marasmiaceae</taxon>
        <taxon>Paramarasmius</taxon>
    </lineage>
</organism>
<accession>A0AAW0D300</accession>
<dbReference type="SUPFAM" id="SSF54001">
    <property type="entry name" value="Cysteine proteinases"/>
    <property type="match status" value="1"/>
</dbReference>
<dbReference type="Gene3D" id="3.30.460.70">
    <property type="match status" value="1"/>
</dbReference>
<sequence>MPSFSLGYVEDFIQNAGVALVVDLSTGSSLDGTPVIGFTKHPSQWPTSTDLIASNQLWLVEPVANASDTFTIRNLKTGTYVDLLDGKGGDHIPIQGRKGTGKDNQKWVIKLDPQGKYKFVILIPRYTVFHLQVTLRIQNVASKTFVDLLNGGSANGTEINGWSGDWTSTNTHQQWVFQRVSQSSEEIRHVLLRNPLFTQSIQSYQLDGEYIILPQGVWKTIWKDSGLGARALRAQIFDWDSFTVAYRTALSTWAYGQIGADNVTILAGVVFGRKLSDGTGISYNFSLSDDFGKVLFFDPQKNTFQESTEYYPVLGFF</sequence>
<evidence type="ECO:0008006" key="5">
    <source>
        <dbReference type="Google" id="ProtNLM"/>
    </source>
</evidence>
<dbReference type="Pfam" id="PF14200">
    <property type="entry name" value="RicinB_lectin_2"/>
    <property type="match status" value="1"/>
</dbReference>
<evidence type="ECO:0000259" key="2">
    <source>
        <dbReference type="Pfam" id="PF18021"/>
    </source>
</evidence>
<dbReference type="PROSITE" id="PS50231">
    <property type="entry name" value="RICIN_B_LECTIN"/>
    <property type="match status" value="1"/>
</dbReference>
<dbReference type="InterPro" id="IPR038765">
    <property type="entry name" value="Papain-like_cys_pep_sf"/>
</dbReference>
<dbReference type="Proteomes" id="UP001383192">
    <property type="component" value="Unassembled WGS sequence"/>
</dbReference>
<evidence type="ECO:0000313" key="4">
    <source>
        <dbReference type="Proteomes" id="UP001383192"/>
    </source>
</evidence>
<proteinExistence type="predicted"/>
<dbReference type="InterPro" id="IPR000772">
    <property type="entry name" value="Ricin_B_lectin"/>
</dbReference>
<keyword evidence="4" id="KW-1185">Reference proteome</keyword>
<dbReference type="Pfam" id="PF18021">
    <property type="entry name" value="Agglutinin_C"/>
    <property type="match status" value="1"/>
</dbReference>
<gene>
    <name evidence="3" type="ORF">VNI00_007306</name>
</gene>
<reference evidence="3 4" key="1">
    <citation type="submission" date="2024-01" db="EMBL/GenBank/DDBJ databases">
        <title>A draft genome for a cacao thread blight-causing isolate of Paramarasmius palmivorus.</title>
        <authorList>
            <person name="Baruah I.K."/>
            <person name="Bukari Y."/>
            <person name="Amoako-Attah I."/>
            <person name="Meinhardt L.W."/>
            <person name="Bailey B.A."/>
            <person name="Cohen S.P."/>
        </authorList>
    </citation>
    <scope>NUCLEOTIDE SEQUENCE [LARGE SCALE GENOMIC DNA]</scope>
    <source>
        <strain evidence="3 4">GH-12</strain>
    </source>
</reference>
<feature type="domain" description="Agglutinin C-terminal" evidence="2">
    <location>
        <begin position="210"/>
        <end position="304"/>
    </location>
</feature>
<dbReference type="AlphaFoldDB" id="A0AAW0D300"/>
<comment type="caution">
    <text evidence="3">The sequence shown here is derived from an EMBL/GenBank/DDBJ whole genome shotgun (WGS) entry which is preliminary data.</text>
</comment>
<dbReference type="EMBL" id="JAYKXP010000023">
    <property type="protein sequence ID" value="KAK7045877.1"/>
    <property type="molecule type" value="Genomic_DNA"/>
</dbReference>
<dbReference type="SUPFAM" id="SSF50370">
    <property type="entry name" value="Ricin B-like lectins"/>
    <property type="match status" value="2"/>
</dbReference>